<dbReference type="AlphaFoldDB" id="A0A8H2VF64"/>
<dbReference type="Proteomes" id="UP000644660">
    <property type="component" value="Unassembled WGS sequence"/>
</dbReference>
<feature type="compositionally biased region" description="Basic and acidic residues" evidence="1">
    <location>
        <begin position="335"/>
        <end position="346"/>
    </location>
</feature>
<dbReference type="GeneID" id="64857393"/>
<feature type="compositionally biased region" description="Basic and acidic residues" evidence="1">
    <location>
        <begin position="471"/>
        <end position="480"/>
    </location>
</feature>
<dbReference type="RefSeq" id="XP_041406244.1">
    <property type="nucleotide sequence ID" value="XM_041550310.1"/>
</dbReference>
<feature type="compositionally biased region" description="Polar residues" evidence="1">
    <location>
        <begin position="221"/>
        <end position="266"/>
    </location>
</feature>
<feature type="compositionally biased region" description="Basic and acidic residues" evidence="1">
    <location>
        <begin position="27"/>
        <end position="38"/>
    </location>
</feature>
<dbReference type="Pfam" id="PF08729">
    <property type="entry name" value="HUN"/>
    <property type="match status" value="1"/>
</dbReference>
<organism evidence="3 4">
    <name type="scientific">Maudiozyma barnettii</name>
    <dbReference type="NCBI Taxonomy" id="61262"/>
    <lineage>
        <taxon>Eukaryota</taxon>
        <taxon>Fungi</taxon>
        <taxon>Dikarya</taxon>
        <taxon>Ascomycota</taxon>
        <taxon>Saccharomycotina</taxon>
        <taxon>Saccharomycetes</taxon>
        <taxon>Saccharomycetales</taxon>
        <taxon>Saccharomycetaceae</taxon>
        <taxon>Maudiozyma</taxon>
    </lineage>
</organism>
<feature type="compositionally biased region" description="Low complexity" evidence="1">
    <location>
        <begin position="206"/>
        <end position="220"/>
    </location>
</feature>
<feature type="compositionally biased region" description="Low complexity" evidence="1">
    <location>
        <begin position="267"/>
        <end position="282"/>
    </location>
</feature>
<protein>
    <recommendedName>
        <fullName evidence="2">Hpc2-related domain-containing protein</fullName>
    </recommendedName>
</protein>
<gene>
    <name evidence="3" type="ORF">KABA2_04S05412</name>
</gene>
<feature type="region of interest" description="Disordered" evidence="1">
    <location>
        <begin position="453"/>
        <end position="489"/>
    </location>
</feature>
<feature type="compositionally biased region" description="Polar residues" evidence="1">
    <location>
        <begin position="55"/>
        <end position="78"/>
    </location>
</feature>
<keyword evidence="4" id="KW-1185">Reference proteome</keyword>
<evidence type="ECO:0000256" key="1">
    <source>
        <dbReference type="SAM" id="MobiDB-lite"/>
    </source>
</evidence>
<proteinExistence type="predicted"/>
<reference evidence="3 4" key="1">
    <citation type="submission" date="2020-05" db="EMBL/GenBank/DDBJ databases">
        <authorList>
            <person name="Casaregola S."/>
            <person name="Devillers H."/>
            <person name="Grondin C."/>
        </authorList>
    </citation>
    <scope>NUCLEOTIDE SEQUENCE [LARGE SCALE GENOMIC DNA]</scope>
    <source>
        <strain evidence="3 4">CLIB 1767</strain>
    </source>
</reference>
<feature type="compositionally biased region" description="Polar residues" evidence="1">
    <location>
        <begin position="289"/>
        <end position="302"/>
    </location>
</feature>
<feature type="domain" description="Hpc2-related" evidence="2">
    <location>
        <begin position="494"/>
        <end position="522"/>
    </location>
</feature>
<sequence length="550" mass="59530">MANSDQEVIVIDDSNDQSPKIATPKVDTPKVDTPKEITSKPATSKASTPKVASPVTYNPISNAITSHIQASQKSSQPKKTVETSKKMPNIAQELAMNRNNARTLSPGAPTFSSSPIIKPLVETVVSSSTTKDDENQTKVKSKPKPRSKPKSKPKQKQISTKKITSTFITKPEINEPSSLMRQVKISSLLSSDELKVENPTSSSKDSPLISSQSSVSKLLSTPENILSTSTAIQKNAPSNIVPSVKKPTTSIAPKKSPTSVTSGSLQSSTTVPKKKTVTVSKPVLKRTKSNTTASGSNQTSGPTSKKSFTSGASKASKSKSATSLDSMKKKTTIKKTTDNTDKKKLADGSATASLTTANQSPPEHSKLTLPPTIDVPNLLSTIPSKSKQNNDKNSTISVVNIPLYSTSSNEYLDENGTVTFNLFKILKGNEPKLDSKSEMELKRKRLLDEEIEAKEAITDMDDDDDMENNDDTEKSDEQPKKKAHPMKGKNLIGKYDFEDPFIDDSEMLWEEQRASTKDGFFVFFGPLIAKGQAASFERADGTMKRGGIKK</sequence>
<dbReference type="EMBL" id="CAEFZW010000004">
    <property type="protein sequence ID" value="CAB4254400.1"/>
    <property type="molecule type" value="Genomic_DNA"/>
</dbReference>
<name>A0A8H2VF64_9SACH</name>
<accession>A0A8H2VF64</accession>
<evidence type="ECO:0000259" key="2">
    <source>
        <dbReference type="Pfam" id="PF08729"/>
    </source>
</evidence>
<evidence type="ECO:0000313" key="3">
    <source>
        <dbReference type="EMBL" id="CAB4254400.1"/>
    </source>
</evidence>
<evidence type="ECO:0000313" key="4">
    <source>
        <dbReference type="Proteomes" id="UP000644660"/>
    </source>
</evidence>
<feature type="compositionally biased region" description="Basic residues" evidence="1">
    <location>
        <begin position="139"/>
        <end position="155"/>
    </location>
</feature>
<feature type="compositionally biased region" description="Acidic residues" evidence="1">
    <location>
        <begin position="458"/>
        <end position="470"/>
    </location>
</feature>
<feature type="region of interest" description="Disordered" evidence="1">
    <location>
        <begin position="1"/>
        <end position="176"/>
    </location>
</feature>
<feature type="compositionally biased region" description="Polar residues" evidence="1">
    <location>
        <begin position="378"/>
        <end position="393"/>
    </location>
</feature>
<dbReference type="InterPro" id="IPR014840">
    <property type="entry name" value="HRD"/>
</dbReference>
<feature type="compositionally biased region" description="Low complexity" evidence="1">
    <location>
        <begin position="303"/>
        <end position="323"/>
    </location>
</feature>
<feature type="compositionally biased region" description="Polar residues" evidence="1">
    <location>
        <begin position="350"/>
        <end position="362"/>
    </location>
</feature>
<feature type="compositionally biased region" description="Low complexity" evidence="1">
    <location>
        <begin position="156"/>
        <end position="171"/>
    </location>
</feature>
<feature type="region of interest" description="Disordered" evidence="1">
    <location>
        <begin position="191"/>
        <end position="393"/>
    </location>
</feature>
<comment type="caution">
    <text evidence="3">The sequence shown here is derived from an EMBL/GenBank/DDBJ whole genome shotgun (WGS) entry which is preliminary data.</text>
</comment>